<proteinExistence type="predicted"/>
<evidence type="ECO:0000313" key="2">
    <source>
        <dbReference type="Proteomes" id="UP001279410"/>
    </source>
</evidence>
<protein>
    <submittedName>
        <fullName evidence="1">Protein transport protein Sec31A</fullName>
    </submittedName>
</protein>
<sequence>METSGDEICLQSAAGTRCSVSETQRNCRTAIQSWSPALKAPPHLPGYRHEHAAKCRNIAQQLDALQHQCLLSFRDLAELSLDMKSCSFSSTHSSRPYCTMVFFFPADKLTNWFGVLDGMDTQGHPAGVVIAGGQNAILYDPAKIISERAMIIAESLIHTGPK</sequence>
<comment type="caution">
    <text evidence="1">The sequence shown here is derived from an EMBL/GenBank/DDBJ whole genome shotgun (WGS) entry which is preliminary data.</text>
</comment>
<name>A0AAD3R0S0_LATJO</name>
<dbReference type="Proteomes" id="UP001279410">
    <property type="component" value="Unassembled WGS sequence"/>
</dbReference>
<reference evidence="1" key="1">
    <citation type="submission" date="2022-08" db="EMBL/GenBank/DDBJ databases">
        <title>Genome sequencing of akame (Lates japonicus).</title>
        <authorList>
            <person name="Hashiguchi Y."/>
            <person name="Takahashi H."/>
        </authorList>
    </citation>
    <scope>NUCLEOTIDE SEQUENCE</scope>
    <source>
        <strain evidence="1">Kochi</strain>
    </source>
</reference>
<organism evidence="1 2">
    <name type="scientific">Lates japonicus</name>
    <name type="common">Japanese lates</name>
    <dbReference type="NCBI Taxonomy" id="270547"/>
    <lineage>
        <taxon>Eukaryota</taxon>
        <taxon>Metazoa</taxon>
        <taxon>Chordata</taxon>
        <taxon>Craniata</taxon>
        <taxon>Vertebrata</taxon>
        <taxon>Euteleostomi</taxon>
        <taxon>Actinopterygii</taxon>
        <taxon>Neopterygii</taxon>
        <taxon>Teleostei</taxon>
        <taxon>Neoteleostei</taxon>
        <taxon>Acanthomorphata</taxon>
        <taxon>Carangaria</taxon>
        <taxon>Carangaria incertae sedis</taxon>
        <taxon>Centropomidae</taxon>
        <taxon>Lates</taxon>
    </lineage>
</organism>
<keyword evidence="2" id="KW-1185">Reference proteome</keyword>
<accession>A0AAD3R0S0</accession>
<dbReference type="EMBL" id="BRZM01000011">
    <property type="protein sequence ID" value="GLD51782.1"/>
    <property type="molecule type" value="Genomic_DNA"/>
</dbReference>
<evidence type="ECO:0000313" key="1">
    <source>
        <dbReference type="EMBL" id="GLD51782.1"/>
    </source>
</evidence>
<gene>
    <name evidence="1" type="ORF">AKAME5_000477500</name>
</gene>
<dbReference type="AlphaFoldDB" id="A0AAD3R0S0"/>